<dbReference type="OrthoDB" id="685795at2759"/>
<organism evidence="3 4">
    <name type="scientific">Mikania micrantha</name>
    <name type="common">bitter vine</name>
    <dbReference type="NCBI Taxonomy" id="192012"/>
    <lineage>
        <taxon>Eukaryota</taxon>
        <taxon>Viridiplantae</taxon>
        <taxon>Streptophyta</taxon>
        <taxon>Embryophyta</taxon>
        <taxon>Tracheophyta</taxon>
        <taxon>Spermatophyta</taxon>
        <taxon>Magnoliopsida</taxon>
        <taxon>eudicotyledons</taxon>
        <taxon>Gunneridae</taxon>
        <taxon>Pentapetalae</taxon>
        <taxon>asterids</taxon>
        <taxon>campanulids</taxon>
        <taxon>Asterales</taxon>
        <taxon>Asteraceae</taxon>
        <taxon>Asteroideae</taxon>
        <taxon>Heliantheae alliance</taxon>
        <taxon>Eupatorieae</taxon>
        <taxon>Mikania</taxon>
    </lineage>
</organism>
<feature type="coiled-coil region" evidence="1">
    <location>
        <begin position="532"/>
        <end position="616"/>
    </location>
</feature>
<protein>
    <submittedName>
        <fullName evidence="3">Uncharacterized protein</fullName>
    </submittedName>
</protein>
<keyword evidence="4" id="KW-1185">Reference proteome</keyword>
<dbReference type="Proteomes" id="UP000326396">
    <property type="component" value="Linkage Group LG11"/>
</dbReference>
<evidence type="ECO:0000256" key="1">
    <source>
        <dbReference type="SAM" id="Coils"/>
    </source>
</evidence>
<dbReference type="AlphaFoldDB" id="A0A5N6PQD6"/>
<comment type="caution">
    <text evidence="3">The sequence shown here is derived from an EMBL/GenBank/DDBJ whole genome shotgun (WGS) entry which is preliminary data.</text>
</comment>
<feature type="region of interest" description="Disordered" evidence="2">
    <location>
        <begin position="1"/>
        <end position="21"/>
    </location>
</feature>
<evidence type="ECO:0000313" key="4">
    <source>
        <dbReference type="Proteomes" id="UP000326396"/>
    </source>
</evidence>
<keyword evidence="1" id="KW-0175">Coiled coil</keyword>
<accession>A0A5N6PQD6</accession>
<dbReference type="EMBL" id="SZYD01000003">
    <property type="protein sequence ID" value="KAD6795377.1"/>
    <property type="molecule type" value="Genomic_DNA"/>
</dbReference>
<dbReference type="PANTHER" id="PTHR45287">
    <property type="entry name" value="OS03G0691500 PROTEIN"/>
    <property type="match status" value="1"/>
</dbReference>
<evidence type="ECO:0000313" key="3">
    <source>
        <dbReference type="EMBL" id="KAD6795377.1"/>
    </source>
</evidence>
<evidence type="ECO:0000256" key="2">
    <source>
        <dbReference type="SAM" id="MobiDB-lite"/>
    </source>
</evidence>
<proteinExistence type="predicted"/>
<name>A0A5N6PQD6_9ASTR</name>
<dbReference type="InterPro" id="IPR040262">
    <property type="entry name" value="At4g38062-like"/>
</dbReference>
<reference evidence="3 4" key="1">
    <citation type="submission" date="2019-05" db="EMBL/GenBank/DDBJ databases">
        <title>Mikania micrantha, genome provides insights into the molecular mechanism of rapid growth.</title>
        <authorList>
            <person name="Liu B."/>
        </authorList>
    </citation>
    <scope>NUCLEOTIDE SEQUENCE [LARGE SCALE GENOMIC DNA]</scope>
    <source>
        <strain evidence="3">NLD-2019</strain>
        <tissue evidence="3">Leaf</tissue>
    </source>
</reference>
<gene>
    <name evidence="3" type="ORF">E3N88_06273</name>
</gene>
<sequence length="664" mass="77961">MTNAKGMDVHEALEEVRSQKEKLEEEVRTKTDLCCKLKKAQEELLTKVQEARLQFEKQVQELSAKSEELSTLSELHQDLKLSFQEKESSIKHLNSAIEKLRYEYGEKLQKFEVENKELVLDLEESKTISESLKSKVDSSNMEIEDLKRVLLLKDQKIVELSDKSRTAKDLIYRDEVISKLEEEHNDVQDQLKWKNEQFQHLEEAHKKLQYTFRISKTEWEKEKSLLLHEICLLQTNLDSQTRISENLQTQLRICNQALAHEESTKKLLQVEISEYKSRFDDIFSECNEAKLTIQKLSHKRDEEVAELRGTLAAKDSLSKEMGYKLERLEQDNKDLIASLKEFQESQISNCGNMGSLKKLQKKYNNLEQAHKKCSEKLKVEVELKSELEKLRNERDDYSMKLKDRSEQVMQLHEALKSCHCLPEIQNDEISSVVLVLKSQFSEIYNELEQKNTEYEVMMLCLKEELDVKNNAICEIKFNFFKKCEEVTSLMQKVELFDDMKNQQLVMEELLAESSRKQVLLKEQIHALENSQIRNDANRSDFLSQKLVKLEKEKLLVESQIMQLETENRSLLHKVNKQNERNVDLQQQLVLLETLIAERSEAQEKENEKNLEVIKEKESSIKSLLKILSHKEDLLIQMDTASKHMEAYFNDVELGGMLENMLQKY</sequence>
<feature type="compositionally biased region" description="Basic and acidic residues" evidence="2">
    <location>
        <begin position="7"/>
        <end position="21"/>
    </location>
</feature>
<feature type="coiled-coil region" evidence="1">
    <location>
        <begin position="325"/>
        <end position="407"/>
    </location>
</feature>
<dbReference type="PANTHER" id="PTHR45287:SF3">
    <property type="entry name" value="PROTEIN, PUTATIVE-RELATED"/>
    <property type="match status" value="1"/>
</dbReference>